<comment type="caution">
    <text evidence="6">The sequence shown here is derived from an EMBL/GenBank/DDBJ whole genome shotgun (WGS) entry which is preliminary data.</text>
</comment>
<dbReference type="GO" id="GO:0005634">
    <property type="term" value="C:nucleus"/>
    <property type="evidence" value="ECO:0007669"/>
    <property type="project" value="UniProtKB-SubCell"/>
</dbReference>
<dbReference type="PANTHER" id="PTHR34105">
    <property type="entry name" value="PROLINE-, GLUTAMIC ACID- AND LEUCINE-RICH PROTEIN 1"/>
    <property type="match status" value="1"/>
</dbReference>
<dbReference type="AlphaFoldDB" id="A0A843WHD5"/>
<dbReference type="InterPro" id="IPR012583">
    <property type="entry name" value="RIX1_N"/>
</dbReference>
<feature type="domain" description="Pre-rRNA-processing protein RIX1 N-terminal" evidence="5">
    <location>
        <begin position="20"/>
        <end position="227"/>
    </location>
</feature>
<accession>A0A843WHD5</accession>
<dbReference type="Pfam" id="PF08167">
    <property type="entry name" value="RIX1"/>
    <property type="match status" value="1"/>
</dbReference>
<evidence type="ECO:0000256" key="3">
    <source>
        <dbReference type="ARBA" id="ARBA00023242"/>
    </source>
</evidence>
<feature type="compositionally biased region" description="Basic and acidic residues" evidence="4">
    <location>
        <begin position="768"/>
        <end position="784"/>
    </location>
</feature>
<evidence type="ECO:0000256" key="1">
    <source>
        <dbReference type="ARBA" id="ARBA00004123"/>
    </source>
</evidence>
<dbReference type="GO" id="GO:0006364">
    <property type="term" value="P:rRNA processing"/>
    <property type="evidence" value="ECO:0007669"/>
    <property type="project" value="TreeGrafter"/>
</dbReference>
<comment type="subcellular location">
    <subcellularLocation>
        <location evidence="1">Nucleus</location>
    </subcellularLocation>
</comment>
<dbReference type="Proteomes" id="UP000652761">
    <property type="component" value="Unassembled WGS sequence"/>
</dbReference>
<keyword evidence="7" id="KW-1185">Reference proteome</keyword>
<feature type="region of interest" description="Disordered" evidence="4">
    <location>
        <begin position="474"/>
        <end position="518"/>
    </location>
</feature>
<gene>
    <name evidence="6" type="ORF">Taro_036277</name>
</gene>
<dbReference type="InterPro" id="IPR016024">
    <property type="entry name" value="ARM-type_fold"/>
</dbReference>
<feature type="compositionally biased region" description="Basic and acidic residues" evidence="4">
    <location>
        <begin position="503"/>
        <end position="517"/>
    </location>
</feature>
<evidence type="ECO:0000313" key="6">
    <source>
        <dbReference type="EMBL" id="MQM03494.1"/>
    </source>
</evidence>
<dbReference type="OrthoDB" id="20900at2759"/>
<dbReference type="PANTHER" id="PTHR34105:SF1">
    <property type="entry name" value="PROLINE-, GLUTAMIC ACID- AND LEUCINE-RICH PROTEIN 1"/>
    <property type="match status" value="1"/>
</dbReference>
<proteinExistence type="inferred from homology"/>
<feature type="region of interest" description="Disordered" evidence="4">
    <location>
        <begin position="745"/>
        <end position="788"/>
    </location>
</feature>
<dbReference type="SUPFAM" id="SSF48371">
    <property type="entry name" value="ARM repeat"/>
    <property type="match status" value="1"/>
</dbReference>
<name>A0A843WHD5_COLES</name>
<evidence type="ECO:0000256" key="2">
    <source>
        <dbReference type="ARBA" id="ARBA00010511"/>
    </source>
</evidence>
<keyword evidence="3" id="KW-0539">Nucleus</keyword>
<comment type="similarity">
    <text evidence="2">Belongs to the RIX1/PELP1 family.</text>
</comment>
<dbReference type="InterPro" id="IPR011989">
    <property type="entry name" value="ARM-like"/>
</dbReference>
<evidence type="ECO:0000256" key="4">
    <source>
        <dbReference type="SAM" id="MobiDB-lite"/>
    </source>
</evidence>
<organism evidence="6 7">
    <name type="scientific">Colocasia esculenta</name>
    <name type="common">Wild taro</name>
    <name type="synonym">Arum esculentum</name>
    <dbReference type="NCBI Taxonomy" id="4460"/>
    <lineage>
        <taxon>Eukaryota</taxon>
        <taxon>Viridiplantae</taxon>
        <taxon>Streptophyta</taxon>
        <taxon>Embryophyta</taxon>
        <taxon>Tracheophyta</taxon>
        <taxon>Spermatophyta</taxon>
        <taxon>Magnoliopsida</taxon>
        <taxon>Liliopsida</taxon>
        <taxon>Araceae</taxon>
        <taxon>Aroideae</taxon>
        <taxon>Colocasieae</taxon>
        <taxon>Colocasia</taxon>
    </lineage>
</organism>
<sequence>MEFLEDANDPMLKPRLLRSLVRDRLPDEKRSLQNPSQLSSVLSLVRVHDLLSESLPQKTPAGEAPGPDKLARAWGAAVDAWVELCLALSSSKMPDKRWEGICLLGLTFETCASDRFLRSYSVWFEALLSNIQPSEDSRLVKLASCASMSDLFTRLSCFANAKKDATSLASKLSQPVLQLLSDDGTDDTLVGALDLLGSLLNLFPFSFHHHYEKVEAVIVSKIMSEKYNADISEVRCKASLTKVKGDEEGWITMMHKLLISVSVYLTNAFRGLEEESRSAETMRLLVPPGKEPPPSLGGQSFSSATLEQSTKKIQEVPVPCVYTLMRCCCIMITSPYPTQATLPVHPLISLVERVLSVDGSLHETRTSFTSELHQELICSELPSLHLNCLDLLTAVIKALRSQLLPHAATITRILTECLKRATSRCLRIKVYSIMQAFMKLIYRVAPGSGMALYLADDIIKNAFADLNSNKSNLGSSNLDNSKEAQESMVHPSSRKRKHVSSSQKEKIGADPGKETVTRKTTTSLSIQIAALGTLEALITMAGSLKAECWRQDVDQLLMTVAADACSAGWASEKKNHMLGWESSPTRADLQLAALQALLASLLSHAYVRPPYLAQGLELFRRGKQEIGTKVAAFCTHAMLALEVLIHPRSLPLIDFPAMKNSGFNASPATYMLPSGQKSNLPPCSRGFGLLEDDLYDSWLDSGEETAVGVTHTDEHVDDVGMFSREVEEPCPEQVPAIISANAHQVVDGSTDPKRASDMDTTSYGQHENLIKLRETGESNSKDTVDPAAGDKALTHQGAATSDVSDSKEMALVVGRDHAVENTDVRKDDTEGSLIPEKGKMMFNSNSPSLDSLPDIVDADPDSD</sequence>
<dbReference type="Gene3D" id="1.25.10.10">
    <property type="entry name" value="Leucine-rich Repeat Variant"/>
    <property type="match status" value="1"/>
</dbReference>
<protein>
    <recommendedName>
        <fullName evidence="5">Pre-rRNA-processing protein RIX1 N-terminal domain-containing protein</fullName>
    </recommendedName>
</protein>
<dbReference type="EMBL" id="NMUH01003045">
    <property type="protein sequence ID" value="MQM03494.1"/>
    <property type="molecule type" value="Genomic_DNA"/>
</dbReference>
<evidence type="ECO:0000259" key="5">
    <source>
        <dbReference type="Pfam" id="PF08167"/>
    </source>
</evidence>
<feature type="region of interest" description="Disordered" evidence="4">
    <location>
        <begin position="811"/>
        <end position="863"/>
    </location>
</feature>
<reference evidence="6" key="1">
    <citation type="submission" date="2017-07" db="EMBL/GenBank/DDBJ databases">
        <title>Taro Niue Genome Assembly and Annotation.</title>
        <authorList>
            <person name="Atibalentja N."/>
            <person name="Keating K."/>
            <person name="Fields C.J."/>
        </authorList>
    </citation>
    <scope>NUCLEOTIDE SEQUENCE</scope>
    <source>
        <strain evidence="6">Niue_2</strain>
        <tissue evidence="6">Leaf</tissue>
    </source>
</reference>
<feature type="compositionally biased region" description="Basic and acidic residues" evidence="4">
    <location>
        <begin position="811"/>
        <end position="829"/>
    </location>
</feature>
<evidence type="ECO:0000313" key="7">
    <source>
        <dbReference type="Proteomes" id="UP000652761"/>
    </source>
</evidence>